<comment type="caution">
    <text evidence="1">The sequence shown here is derived from an EMBL/GenBank/DDBJ whole genome shotgun (WGS) entry which is preliminary data.</text>
</comment>
<proteinExistence type="predicted"/>
<dbReference type="EMBL" id="BAABKB010000021">
    <property type="protein sequence ID" value="GAA5021120.1"/>
    <property type="molecule type" value="Genomic_DNA"/>
</dbReference>
<accession>A0ABP9J5E5</accession>
<dbReference type="RefSeq" id="WP_345653936.1">
    <property type="nucleotide sequence ID" value="NZ_BAABKB010000021.1"/>
</dbReference>
<gene>
    <name evidence="1" type="ORF">GCM10023335_51640</name>
</gene>
<evidence type="ECO:0000313" key="1">
    <source>
        <dbReference type="EMBL" id="GAA5021120.1"/>
    </source>
</evidence>
<protein>
    <recommendedName>
        <fullName evidence="3">Tetratricopeptide repeat protein</fullName>
    </recommendedName>
</protein>
<evidence type="ECO:0008006" key="3">
    <source>
        <dbReference type="Google" id="ProtNLM"/>
    </source>
</evidence>
<name>A0ABP9J5E5_9ACTN</name>
<dbReference type="SUPFAM" id="SSF48452">
    <property type="entry name" value="TPR-like"/>
    <property type="match status" value="1"/>
</dbReference>
<reference evidence="2" key="1">
    <citation type="journal article" date="2019" name="Int. J. Syst. Evol. Microbiol.">
        <title>The Global Catalogue of Microorganisms (GCM) 10K type strain sequencing project: providing services to taxonomists for standard genome sequencing and annotation.</title>
        <authorList>
            <consortium name="The Broad Institute Genomics Platform"/>
            <consortium name="The Broad Institute Genome Sequencing Center for Infectious Disease"/>
            <person name="Wu L."/>
            <person name="Ma J."/>
        </authorList>
    </citation>
    <scope>NUCLEOTIDE SEQUENCE [LARGE SCALE GENOMIC DNA]</scope>
    <source>
        <strain evidence="2">JCM 18409</strain>
    </source>
</reference>
<keyword evidence="2" id="KW-1185">Reference proteome</keyword>
<dbReference type="Proteomes" id="UP001501759">
    <property type="component" value="Unassembled WGS sequence"/>
</dbReference>
<sequence length="220" mass="24347">MREQDWIERAQEDFEAAMFGGDTSVLDRSDDALDAIEAPLSMARGKILHVRFLNDREENSQELTLFERAAELYRRLANASGEADALFWIGCWHQVVKGDGAAGSPYFERSYALAKSVDDRMTMSYAIRHLGFADKDAGRFDQARDRLTESVALRREIGFKPGEAAGLVALAYLSAETGDRSAALHHLDEAQSVAEACGAKAVLGWIAQAHTNIRAERPTR</sequence>
<organism evidence="1 2">
    <name type="scientific">Streptomyces siamensis</name>
    <dbReference type="NCBI Taxonomy" id="1274986"/>
    <lineage>
        <taxon>Bacteria</taxon>
        <taxon>Bacillati</taxon>
        <taxon>Actinomycetota</taxon>
        <taxon>Actinomycetes</taxon>
        <taxon>Kitasatosporales</taxon>
        <taxon>Streptomycetaceae</taxon>
        <taxon>Streptomyces</taxon>
    </lineage>
</organism>
<dbReference type="Gene3D" id="1.25.40.10">
    <property type="entry name" value="Tetratricopeptide repeat domain"/>
    <property type="match status" value="1"/>
</dbReference>
<dbReference type="InterPro" id="IPR011990">
    <property type="entry name" value="TPR-like_helical_dom_sf"/>
</dbReference>
<evidence type="ECO:0000313" key="2">
    <source>
        <dbReference type="Proteomes" id="UP001501759"/>
    </source>
</evidence>